<keyword evidence="6 10" id="KW-0804">Transcription</keyword>
<dbReference type="PANTHER" id="PTHR14057">
    <property type="entry name" value="TRANSCRIPTION FACTOR ONECUT"/>
    <property type="match status" value="1"/>
</dbReference>
<name>A0A0R3S993_HYMDI</name>
<evidence type="ECO:0000313" key="15">
    <source>
        <dbReference type="Proteomes" id="UP000274504"/>
    </source>
</evidence>
<organism evidence="16">
    <name type="scientific">Hymenolepis diminuta</name>
    <name type="common">Rat tapeworm</name>
    <dbReference type="NCBI Taxonomy" id="6216"/>
    <lineage>
        <taxon>Eukaryota</taxon>
        <taxon>Metazoa</taxon>
        <taxon>Spiralia</taxon>
        <taxon>Lophotrochozoa</taxon>
        <taxon>Platyhelminthes</taxon>
        <taxon>Cestoda</taxon>
        <taxon>Eucestoda</taxon>
        <taxon>Cyclophyllidea</taxon>
        <taxon>Hymenolepididae</taxon>
        <taxon>Hymenolepis</taxon>
    </lineage>
</organism>
<dbReference type="GO" id="GO:0005634">
    <property type="term" value="C:nucleus"/>
    <property type="evidence" value="ECO:0007669"/>
    <property type="project" value="UniProtKB-SubCell"/>
</dbReference>
<protein>
    <recommendedName>
        <fullName evidence="10">One cut domain family member</fullName>
    </recommendedName>
</protein>
<evidence type="ECO:0000256" key="3">
    <source>
        <dbReference type="ARBA" id="ARBA00023015"/>
    </source>
</evidence>
<evidence type="ECO:0000256" key="4">
    <source>
        <dbReference type="ARBA" id="ARBA00023125"/>
    </source>
</evidence>
<evidence type="ECO:0000313" key="16">
    <source>
        <dbReference type="WBParaSite" id="HDID_0000079101-mRNA-1"/>
    </source>
</evidence>
<dbReference type="FunFam" id="1.10.10.60:FF:000054">
    <property type="entry name" value="One cut domain family member"/>
    <property type="match status" value="1"/>
</dbReference>
<evidence type="ECO:0000256" key="2">
    <source>
        <dbReference type="ARBA" id="ARBA00008190"/>
    </source>
</evidence>
<keyword evidence="3 10" id="KW-0805">Transcription regulation</keyword>
<dbReference type="WBParaSite" id="HDID_0000079101-mRNA-1">
    <property type="protein sequence ID" value="HDID_0000079101-mRNA-1"/>
    <property type="gene ID" value="HDID_0000079101"/>
</dbReference>
<comment type="subcellular location">
    <subcellularLocation>
        <location evidence="1 8 9">Nucleus</location>
    </subcellularLocation>
</comment>
<dbReference type="PANTHER" id="PTHR14057:SF47">
    <property type="entry name" value="HOMEOBOX PROTEIN ONECUT"/>
    <property type="match status" value="1"/>
</dbReference>
<feature type="domain" description="CUT" evidence="13">
    <location>
        <begin position="359"/>
        <end position="445"/>
    </location>
</feature>
<evidence type="ECO:0000256" key="6">
    <source>
        <dbReference type="ARBA" id="ARBA00023163"/>
    </source>
</evidence>
<keyword evidence="7 8" id="KW-0539">Nucleus</keyword>
<evidence type="ECO:0000256" key="9">
    <source>
        <dbReference type="RuleBase" id="RU000682"/>
    </source>
</evidence>
<dbReference type="Gene3D" id="1.10.260.40">
    <property type="entry name" value="lambda repressor-like DNA-binding domains"/>
    <property type="match status" value="1"/>
</dbReference>
<dbReference type="InterPro" id="IPR009057">
    <property type="entry name" value="Homeodomain-like_sf"/>
</dbReference>
<dbReference type="SUPFAM" id="SSF47413">
    <property type="entry name" value="lambda repressor-like DNA-binding domains"/>
    <property type="match status" value="1"/>
</dbReference>
<dbReference type="Proteomes" id="UP000274504">
    <property type="component" value="Unassembled WGS sequence"/>
</dbReference>
<dbReference type="OrthoDB" id="10068888at2759"/>
<reference evidence="14 15" key="2">
    <citation type="submission" date="2018-11" db="EMBL/GenBank/DDBJ databases">
        <authorList>
            <consortium name="Pathogen Informatics"/>
        </authorList>
    </citation>
    <scope>NUCLEOTIDE SEQUENCE [LARGE SCALE GENOMIC DNA]</scope>
</reference>
<evidence type="ECO:0000256" key="11">
    <source>
        <dbReference type="SAM" id="MobiDB-lite"/>
    </source>
</evidence>
<dbReference type="Pfam" id="PF00046">
    <property type="entry name" value="Homeodomain"/>
    <property type="match status" value="1"/>
</dbReference>
<dbReference type="PROSITE" id="PS51042">
    <property type="entry name" value="CUT"/>
    <property type="match status" value="1"/>
</dbReference>
<dbReference type="Gene3D" id="1.10.10.60">
    <property type="entry name" value="Homeodomain-like"/>
    <property type="match status" value="1"/>
</dbReference>
<dbReference type="InterPro" id="IPR001356">
    <property type="entry name" value="HD"/>
</dbReference>
<feature type="region of interest" description="Disordered" evidence="11">
    <location>
        <begin position="538"/>
        <end position="563"/>
    </location>
</feature>
<dbReference type="SMART" id="SM01109">
    <property type="entry name" value="CUT"/>
    <property type="match status" value="1"/>
</dbReference>
<keyword evidence="4 8" id="KW-0238">DNA-binding</keyword>
<dbReference type="InterPro" id="IPR010982">
    <property type="entry name" value="Lambda_DNA-bd_dom_sf"/>
</dbReference>
<evidence type="ECO:0000256" key="5">
    <source>
        <dbReference type="ARBA" id="ARBA00023155"/>
    </source>
</evidence>
<dbReference type="InterPro" id="IPR051649">
    <property type="entry name" value="CUT_Homeobox"/>
</dbReference>
<sequence>MDFSINQFTGDVNAPEYKVSPLALVKSGYQYTDTDINYVHNSQTEEVFRHLPTNKYANIISSYHQPEGFSGSNFDYSQISSSMAGSSDGTALFTYGEIMHNSHSNQGQTIEDEHKKAICPSNEISSSANDYYCSEYITANEPVSKNGENYRYGNIQDFPDPNETNEIPRTQTDETYSNWDSSMVMNAPSEIPTEVSRISLNQSYQTQAENEGLLDCSHHGSVSKLGNEMTVGQSRPQEQVSTTSEAYLTQSIPISHEQQCEYPPNVTCDQQSVIPTMVPYQYISAGYMREQNSSSQNFTFSGPNENSESSYTGEMADHQIMTMNSGALENSLEKSQYSFVEATSVEQQWNSFQSSSQDAFDLKAEDELNTRELAQRVSAELKRYSIPQAVFAQRVLCRSQGTLSDLLRNPKPWSKLKSGRETFRRMWKWLQEPEYQRMSALRLAGKYFQNISKRKEEMMRCIGQDEIRAVKKPRLVFTDIQRRTLYAIFRETKRPSKEMQATIAHQLGLEISTVANFFMNARRRSADKWLDYGESKASSLLDSSSPQSSGDPSENLMVTNDDPASVNVSYDQTVYSGTDQNAICATTPMISNQAPNQMYGTQSGYPFSSTDNSIVHHSESRIYPYAKSEAFGNQYPFSQYPTANQASYSPQQVQQSSGPLFDLRRLASASQIDPHFLATATEFSASHQSLRDQALEICSNMVAAAAAASANVKFSTTSGVPENQFMKQESEPVGESGDEYLAQI</sequence>
<evidence type="ECO:0000256" key="10">
    <source>
        <dbReference type="RuleBase" id="RU361129"/>
    </source>
</evidence>
<dbReference type="EMBL" id="UYSG01000117">
    <property type="protein sequence ID" value="VDL18038.1"/>
    <property type="molecule type" value="Genomic_DNA"/>
</dbReference>
<evidence type="ECO:0000313" key="14">
    <source>
        <dbReference type="EMBL" id="VDL18038.1"/>
    </source>
</evidence>
<gene>
    <name evidence="14" type="ORF">HDID_LOCUS792</name>
</gene>
<dbReference type="CDD" id="cd00086">
    <property type="entry name" value="homeodomain"/>
    <property type="match status" value="1"/>
</dbReference>
<dbReference type="Pfam" id="PF02376">
    <property type="entry name" value="CUT"/>
    <property type="match status" value="1"/>
</dbReference>
<evidence type="ECO:0000259" key="12">
    <source>
        <dbReference type="PROSITE" id="PS50071"/>
    </source>
</evidence>
<evidence type="ECO:0000259" key="13">
    <source>
        <dbReference type="PROSITE" id="PS51042"/>
    </source>
</evidence>
<dbReference type="SUPFAM" id="SSF46689">
    <property type="entry name" value="Homeodomain-like"/>
    <property type="match status" value="1"/>
</dbReference>
<feature type="domain" description="Homeobox" evidence="12">
    <location>
        <begin position="468"/>
        <end position="528"/>
    </location>
</feature>
<proteinExistence type="inferred from homology"/>
<dbReference type="InterPro" id="IPR003350">
    <property type="entry name" value="CUT_dom"/>
</dbReference>
<dbReference type="STRING" id="6216.A0A0R3S993"/>
<feature type="DNA-binding region" description="Homeobox" evidence="8">
    <location>
        <begin position="470"/>
        <end position="529"/>
    </location>
</feature>
<dbReference type="AlphaFoldDB" id="A0A0R3S993"/>
<keyword evidence="5 8" id="KW-0371">Homeobox</keyword>
<evidence type="ECO:0000256" key="8">
    <source>
        <dbReference type="PROSITE-ProRule" id="PRU00108"/>
    </source>
</evidence>
<dbReference type="GO" id="GO:0000978">
    <property type="term" value="F:RNA polymerase II cis-regulatory region sequence-specific DNA binding"/>
    <property type="evidence" value="ECO:0007669"/>
    <property type="project" value="TreeGrafter"/>
</dbReference>
<accession>A0A0R3S993</accession>
<comment type="similarity">
    <text evidence="2 10">Belongs to the CUT homeobox family.</text>
</comment>
<feature type="compositionally biased region" description="Low complexity" evidence="11">
    <location>
        <begin position="538"/>
        <end position="554"/>
    </location>
</feature>
<evidence type="ECO:0000256" key="1">
    <source>
        <dbReference type="ARBA" id="ARBA00004123"/>
    </source>
</evidence>
<dbReference type="PROSITE" id="PS50071">
    <property type="entry name" value="HOMEOBOX_2"/>
    <property type="match status" value="1"/>
</dbReference>
<dbReference type="SMART" id="SM00389">
    <property type="entry name" value="HOX"/>
    <property type="match status" value="1"/>
</dbReference>
<evidence type="ECO:0000256" key="7">
    <source>
        <dbReference type="ARBA" id="ARBA00023242"/>
    </source>
</evidence>
<dbReference type="FunFam" id="1.10.260.40:FF:000005">
    <property type="entry name" value="One cut domain family member"/>
    <property type="match status" value="1"/>
</dbReference>
<reference evidence="16" key="1">
    <citation type="submission" date="2017-02" db="UniProtKB">
        <authorList>
            <consortium name="WormBaseParasite"/>
        </authorList>
    </citation>
    <scope>IDENTIFICATION</scope>
</reference>
<dbReference type="GO" id="GO:0000981">
    <property type="term" value="F:DNA-binding transcription factor activity, RNA polymerase II-specific"/>
    <property type="evidence" value="ECO:0007669"/>
    <property type="project" value="TreeGrafter"/>
</dbReference>